<dbReference type="KEGG" id="ote:Oter_4125"/>
<proteinExistence type="predicted"/>
<dbReference type="STRING" id="452637.Oter_4125"/>
<dbReference type="AlphaFoldDB" id="B2A063"/>
<name>B2A063_OPITP</name>
<reference evidence="2 3" key="1">
    <citation type="journal article" date="2011" name="J. Bacteriol.">
        <title>Genome sequence of the verrucomicrobium Opitutus terrae PB90-1, an abundant inhabitant of rice paddy soil ecosystems.</title>
        <authorList>
            <person name="van Passel M.W."/>
            <person name="Kant R."/>
            <person name="Palva A."/>
            <person name="Copeland A."/>
            <person name="Lucas S."/>
            <person name="Lapidus A."/>
            <person name="Glavina del Rio T."/>
            <person name="Pitluck S."/>
            <person name="Goltsman E."/>
            <person name="Clum A."/>
            <person name="Sun H."/>
            <person name="Schmutz J."/>
            <person name="Larimer F.W."/>
            <person name="Land M.L."/>
            <person name="Hauser L."/>
            <person name="Kyrpides N."/>
            <person name="Mikhailova N."/>
            <person name="Richardson P.P."/>
            <person name="Janssen P.H."/>
            <person name="de Vos W.M."/>
            <person name="Smidt H."/>
        </authorList>
    </citation>
    <scope>NUCLEOTIDE SEQUENCE [LARGE SCALE GENOMIC DNA]</scope>
    <source>
        <strain evidence="3">DSM 11246 / JCM 15787 / PB90-1</strain>
    </source>
</reference>
<accession>B2A063</accession>
<gene>
    <name evidence="2" type="ordered locus">Oter_4125</name>
</gene>
<feature type="transmembrane region" description="Helical" evidence="1">
    <location>
        <begin position="77"/>
        <end position="95"/>
    </location>
</feature>
<dbReference type="Proteomes" id="UP000007013">
    <property type="component" value="Chromosome"/>
</dbReference>
<keyword evidence="1" id="KW-1133">Transmembrane helix</keyword>
<sequence length="97" mass="11724">MKDPHFEKPDDSAITTRWEMAEYEAIRDRRNSIHRDEETIRMRNDVAARNRKLARLMVVERLRDPWWWASKIVQPKVLFPAFFAGMLYLLMWAMSGR</sequence>
<evidence type="ECO:0000256" key="1">
    <source>
        <dbReference type="SAM" id="Phobius"/>
    </source>
</evidence>
<evidence type="ECO:0000313" key="2">
    <source>
        <dbReference type="EMBL" id="ACB77399.1"/>
    </source>
</evidence>
<evidence type="ECO:0000313" key="3">
    <source>
        <dbReference type="Proteomes" id="UP000007013"/>
    </source>
</evidence>
<keyword evidence="1" id="KW-0812">Transmembrane</keyword>
<keyword evidence="1" id="KW-0472">Membrane</keyword>
<organism evidence="2 3">
    <name type="scientific">Opitutus terrae (strain DSM 11246 / JCM 15787 / PB90-1)</name>
    <dbReference type="NCBI Taxonomy" id="452637"/>
    <lineage>
        <taxon>Bacteria</taxon>
        <taxon>Pseudomonadati</taxon>
        <taxon>Verrucomicrobiota</taxon>
        <taxon>Opitutia</taxon>
        <taxon>Opitutales</taxon>
        <taxon>Opitutaceae</taxon>
        <taxon>Opitutus</taxon>
    </lineage>
</organism>
<protein>
    <submittedName>
        <fullName evidence="2">Uncharacterized protein</fullName>
    </submittedName>
</protein>
<dbReference type="RefSeq" id="WP_012376927.1">
    <property type="nucleotide sequence ID" value="NC_010571.1"/>
</dbReference>
<keyword evidence="3" id="KW-1185">Reference proteome</keyword>
<dbReference type="HOGENOM" id="CLU_2343963_0_0_0"/>
<dbReference type="EMBL" id="CP001032">
    <property type="protein sequence ID" value="ACB77399.1"/>
    <property type="molecule type" value="Genomic_DNA"/>
</dbReference>